<dbReference type="InterPro" id="IPR036291">
    <property type="entry name" value="NAD(P)-bd_dom_sf"/>
</dbReference>
<gene>
    <name evidence="2" type="ORF">IW245_004075</name>
</gene>
<organism evidence="2 3">
    <name type="scientific">Longispora fulva</name>
    <dbReference type="NCBI Taxonomy" id="619741"/>
    <lineage>
        <taxon>Bacteria</taxon>
        <taxon>Bacillati</taxon>
        <taxon>Actinomycetota</taxon>
        <taxon>Actinomycetes</taxon>
        <taxon>Micromonosporales</taxon>
        <taxon>Micromonosporaceae</taxon>
        <taxon>Longispora</taxon>
    </lineage>
</organism>
<dbReference type="SUPFAM" id="SSF51735">
    <property type="entry name" value="NAD(P)-binding Rossmann-fold domains"/>
    <property type="match status" value="1"/>
</dbReference>
<evidence type="ECO:0000259" key="1">
    <source>
        <dbReference type="Pfam" id="PF01370"/>
    </source>
</evidence>
<keyword evidence="3" id="KW-1185">Reference proteome</keyword>
<dbReference type="InterPro" id="IPR050177">
    <property type="entry name" value="Lipid_A_modif_metabolic_enz"/>
</dbReference>
<protein>
    <submittedName>
        <fullName evidence="2">Nucleoside-diphosphate-sugar epimerase</fullName>
    </submittedName>
</protein>
<comment type="caution">
    <text evidence="2">The sequence shown here is derived from an EMBL/GenBank/DDBJ whole genome shotgun (WGS) entry which is preliminary data.</text>
</comment>
<dbReference type="Proteomes" id="UP000622552">
    <property type="component" value="Unassembled WGS sequence"/>
</dbReference>
<sequence length="285" mass="28985">MRVLLFGASGFIGKHAHAALTAAGAEVLPTGRRGPIRHDLVVDGPARLASLLAAHRPDAVVNCAGLLSGSTAELVEANVTAVARLVDACSFLGTRLVTLGSAAEYGVVPHGVPVAEDAPCRPVGGYGVTRLAATELVRLAVADHRLDGVVLRVFNPLGAGLPADNVLGRALRQVPSGTVRLGPLGAYRDFVDGRDVGSAVALATCAATLPEPVLNVGSGAAVPTREAVRLLCAAAGFAGELVEGDVAPGRSAGVDWIAADLTRIRATLGWAPAYDLEAAVKELLL</sequence>
<dbReference type="InterPro" id="IPR001509">
    <property type="entry name" value="Epimerase_deHydtase"/>
</dbReference>
<reference evidence="2" key="1">
    <citation type="submission" date="2020-11" db="EMBL/GenBank/DDBJ databases">
        <title>Sequencing the genomes of 1000 actinobacteria strains.</title>
        <authorList>
            <person name="Klenk H.-P."/>
        </authorList>
    </citation>
    <scope>NUCLEOTIDE SEQUENCE</scope>
    <source>
        <strain evidence="2">DSM 45356</strain>
    </source>
</reference>
<evidence type="ECO:0000313" key="2">
    <source>
        <dbReference type="EMBL" id="MBG6137881.1"/>
    </source>
</evidence>
<evidence type="ECO:0000313" key="3">
    <source>
        <dbReference type="Proteomes" id="UP000622552"/>
    </source>
</evidence>
<proteinExistence type="predicted"/>
<name>A0A8J7GUY1_9ACTN</name>
<feature type="domain" description="NAD-dependent epimerase/dehydratase" evidence="1">
    <location>
        <begin position="3"/>
        <end position="217"/>
    </location>
</feature>
<dbReference type="Pfam" id="PF01370">
    <property type="entry name" value="Epimerase"/>
    <property type="match status" value="1"/>
</dbReference>
<dbReference type="EMBL" id="JADOUF010000001">
    <property type="protein sequence ID" value="MBG6137881.1"/>
    <property type="molecule type" value="Genomic_DNA"/>
</dbReference>
<dbReference type="RefSeq" id="WP_197004696.1">
    <property type="nucleotide sequence ID" value="NZ_BONS01000017.1"/>
</dbReference>
<dbReference type="Gene3D" id="3.40.50.720">
    <property type="entry name" value="NAD(P)-binding Rossmann-like Domain"/>
    <property type="match status" value="1"/>
</dbReference>
<dbReference type="AlphaFoldDB" id="A0A8J7GUY1"/>
<accession>A0A8J7GUY1</accession>
<dbReference type="PANTHER" id="PTHR43245">
    <property type="entry name" value="BIFUNCTIONAL POLYMYXIN RESISTANCE PROTEIN ARNA"/>
    <property type="match status" value="1"/>
</dbReference>